<feature type="compositionally biased region" description="Basic and acidic residues" evidence="1">
    <location>
        <begin position="298"/>
        <end position="311"/>
    </location>
</feature>
<feature type="transmembrane region" description="Helical" evidence="2">
    <location>
        <begin position="249"/>
        <end position="267"/>
    </location>
</feature>
<dbReference type="RefSeq" id="WP_113744396.1">
    <property type="nucleotide sequence ID" value="NZ_UAPV01000001.1"/>
</dbReference>
<sequence length="322" mass="36142">MQSTTNGNKPRFTKDSLLDPLRALISVRFYFKVLSEKRGFGLGYLYLLCAILALPVAIKVKNTIDYFVNLEVPTLISQMPPSYLDSNLYLSPNDNYPDYKEIRNTKGQLVILYATNDDFDLQSIKEQAEIIILDDGFIVRNPASGVYNKILWSAVLTGGVNFEPYNASEIAKTIASTSFLSTVFMVSLWFFTMLAVNALIVSLLSKLMFSMIFKINMIYSDNLRLSSYASTPVAFLMLLQFYIAIPLSMTIMCCIPLIYLSLLARFIRNMAGSIIKNEMNSSNQAYKDAVSGNSSDGGPKEFDLSKHEQDLRGNNQDGIFKP</sequence>
<feature type="transmembrane region" description="Helical" evidence="2">
    <location>
        <begin position="183"/>
        <end position="204"/>
    </location>
</feature>
<keyword evidence="4" id="KW-1185">Reference proteome</keyword>
<feature type="transmembrane region" description="Helical" evidence="2">
    <location>
        <begin position="39"/>
        <end position="58"/>
    </location>
</feature>
<keyword evidence="2" id="KW-1133">Transmembrane helix</keyword>
<evidence type="ECO:0008006" key="5">
    <source>
        <dbReference type="Google" id="ProtNLM"/>
    </source>
</evidence>
<feature type="compositionally biased region" description="Polar residues" evidence="1">
    <location>
        <begin position="286"/>
        <end position="296"/>
    </location>
</feature>
<protein>
    <recommendedName>
        <fullName evidence="5">DUF1189 domain-containing protein</fullName>
    </recommendedName>
</protein>
<dbReference type="Pfam" id="PF06691">
    <property type="entry name" value="DUF1189"/>
    <property type="match status" value="1"/>
</dbReference>
<feature type="compositionally biased region" description="Polar residues" evidence="1">
    <location>
        <begin position="312"/>
        <end position="322"/>
    </location>
</feature>
<gene>
    <name evidence="3" type="ORF">NCTC13093_01718</name>
</gene>
<organism evidence="3 4">
    <name type="scientific">Anaerobiospirillum thomasii</name>
    <dbReference type="NCBI Taxonomy" id="179995"/>
    <lineage>
        <taxon>Bacteria</taxon>
        <taxon>Pseudomonadati</taxon>
        <taxon>Pseudomonadota</taxon>
        <taxon>Gammaproteobacteria</taxon>
        <taxon>Aeromonadales</taxon>
        <taxon>Succinivibrionaceae</taxon>
        <taxon>Anaerobiospirillum</taxon>
    </lineage>
</organism>
<evidence type="ECO:0000256" key="1">
    <source>
        <dbReference type="SAM" id="MobiDB-lite"/>
    </source>
</evidence>
<evidence type="ECO:0000313" key="3">
    <source>
        <dbReference type="EMBL" id="SPT70307.1"/>
    </source>
</evidence>
<reference evidence="3 4" key="1">
    <citation type="submission" date="2018-06" db="EMBL/GenBank/DDBJ databases">
        <authorList>
            <consortium name="Pathogen Informatics"/>
            <person name="Doyle S."/>
        </authorList>
    </citation>
    <scope>NUCLEOTIDE SEQUENCE [LARGE SCALE GENOMIC DNA]</scope>
    <source>
        <strain evidence="3 4">NCTC13093</strain>
    </source>
</reference>
<feature type="region of interest" description="Disordered" evidence="1">
    <location>
        <begin position="286"/>
        <end position="322"/>
    </location>
</feature>
<evidence type="ECO:0000256" key="2">
    <source>
        <dbReference type="SAM" id="Phobius"/>
    </source>
</evidence>
<dbReference type="Proteomes" id="UP000250086">
    <property type="component" value="Unassembled WGS sequence"/>
</dbReference>
<accession>A0A2X0WIU6</accession>
<dbReference type="EMBL" id="UAPV01000001">
    <property type="protein sequence ID" value="SPT70307.1"/>
    <property type="molecule type" value="Genomic_DNA"/>
</dbReference>
<evidence type="ECO:0000313" key="4">
    <source>
        <dbReference type="Proteomes" id="UP000250086"/>
    </source>
</evidence>
<proteinExistence type="predicted"/>
<dbReference type="AlphaFoldDB" id="A0A2X0WIU6"/>
<keyword evidence="2" id="KW-0472">Membrane</keyword>
<name>A0A2X0WIU6_9GAMM</name>
<keyword evidence="2" id="KW-0812">Transmembrane</keyword>
<dbReference type="InterPro" id="IPR009574">
    <property type="entry name" value="DUF1189"/>
</dbReference>